<dbReference type="EMBL" id="CP078093">
    <property type="protein sequence ID" value="QXM05448.1"/>
    <property type="molecule type" value="Genomic_DNA"/>
</dbReference>
<dbReference type="PANTHER" id="PTHR30290:SF9">
    <property type="entry name" value="OLIGOPEPTIDE-BINDING PROTEIN APPA"/>
    <property type="match status" value="1"/>
</dbReference>
<evidence type="ECO:0000313" key="7">
    <source>
        <dbReference type="EMBL" id="QXM05448.1"/>
    </source>
</evidence>
<dbReference type="CDD" id="cd08516">
    <property type="entry name" value="PBP2_NikA_DppA_OppA_like_11"/>
    <property type="match status" value="1"/>
</dbReference>
<keyword evidence="3" id="KW-0813">Transport</keyword>
<dbReference type="InterPro" id="IPR023765">
    <property type="entry name" value="SBP_5_CS"/>
</dbReference>
<accession>A0ABX8R8V3</accession>
<comment type="similarity">
    <text evidence="2">Belongs to the bacterial solute-binding protein 5 family.</text>
</comment>
<feature type="chain" id="PRO_5046484704" evidence="5">
    <location>
        <begin position="21"/>
        <end position="513"/>
    </location>
</feature>
<evidence type="ECO:0000256" key="3">
    <source>
        <dbReference type="ARBA" id="ARBA00022448"/>
    </source>
</evidence>
<evidence type="ECO:0000256" key="1">
    <source>
        <dbReference type="ARBA" id="ARBA00004193"/>
    </source>
</evidence>
<feature type="signal peptide" evidence="5">
    <location>
        <begin position="1"/>
        <end position="20"/>
    </location>
</feature>
<reference evidence="7" key="1">
    <citation type="submission" date="2021-07" db="EMBL/GenBank/DDBJ databases">
        <title>Complete genome sequence of Crassaminicella sp. 143-21, isolated from a deep-sea hydrothermal vent.</title>
        <authorList>
            <person name="Li X."/>
        </authorList>
    </citation>
    <scope>NUCLEOTIDE SEQUENCE</scope>
    <source>
        <strain evidence="7">143-21</strain>
    </source>
</reference>
<evidence type="ECO:0000313" key="8">
    <source>
        <dbReference type="Proteomes" id="UP000886818"/>
    </source>
</evidence>
<keyword evidence="8" id="KW-1185">Reference proteome</keyword>
<proteinExistence type="inferred from homology"/>
<sequence>MKRKTFVYFLILCLSMAVLGTGCGDSSTNTVKETNSNETVEGGKVVMAIEQDMDSLDPHFSAAAGTKEILFNIFEGLMKPDEKGNVIPAVAEDYSISEDGLTYTFKLRKGIKFHNGDFVTVEDVKYSLDRVMGTETGKPLTSDLKNVRSVEIVDDKTILIQLKEVDASLLSKLTVAIVPKSNEKNFTKHPIGTGPFKFVEYLPEQRLVIEKFNDYWKKGIPHLDRVEFRILPDREASLLSFKAGEIDMYPRLPNERVEELGDGFETVSGPQNLVQLMVMNNKRAPFNDIRVRKAINYAVDVDEIIEAVAFGYGSKIGSNMSPVMERYYEDGLDDLYSINIKKAKQLLKEAGYEDGLKVKIAIPSNYQFHVDTGKVIVQQLEKVGIEAKIELVEWGVWLDRIYKGRDYDMTIIAFTGELDPGKMLKKYTSNARNNFMNYKNASYDKLIEKAEKEVDQKKRVQIYKEAQKILAEDAVCVFIMDPQFTMAMKKNIKGYKLYPIYVQDMSSVYYTKY</sequence>
<evidence type="ECO:0000259" key="6">
    <source>
        <dbReference type="Pfam" id="PF00496"/>
    </source>
</evidence>
<protein>
    <submittedName>
        <fullName evidence="7">ABC transporter substrate-binding protein</fullName>
    </submittedName>
</protein>
<evidence type="ECO:0000256" key="2">
    <source>
        <dbReference type="ARBA" id="ARBA00005695"/>
    </source>
</evidence>
<dbReference type="RefSeq" id="WP_218282147.1">
    <property type="nucleotide sequence ID" value="NZ_CP078093.1"/>
</dbReference>
<evidence type="ECO:0000256" key="5">
    <source>
        <dbReference type="SAM" id="SignalP"/>
    </source>
</evidence>
<evidence type="ECO:0000256" key="4">
    <source>
        <dbReference type="ARBA" id="ARBA00022729"/>
    </source>
</evidence>
<feature type="domain" description="Solute-binding protein family 5" evidence="6">
    <location>
        <begin position="86"/>
        <end position="433"/>
    </location>
</feature>
<organism evidence="7 8">
    <name type="scientific">Crassaminicella indica</name>
    <dbReference type="NCBI Taxonomy" id="2855394"/>
    <lineage>
        <taxon>Bacteria</taxon>
        <taxon>Bacillati</taxon>
        <taxon>Bacillota</taxon>
        <taxon>Clostridia</taxon>
        <taxon>Eubacteriales</taxon>
        <taxon>Clostridiaceae</taxon>
        <taxon>Crassaminicella</taxon>
    </lineage>
</organism>
<dbReference type="PANTHER" id="PTHR30290">
    <property type="entry name" value="PERIPLASMIC BINDING COMPONENT OF ABC TRANSPORTER"/>
    <property type="match status" value="1"/>
</dbReference>
<keyword evidence="4 5" id="KW-0732">Signal</keyword>
<name>A0ABX8R8V3_9CLOT</name>
<dbReference type="PROSITE" id="PS51257">
    <property type="entry name" value="PROKAR_LIPOPROTEIN"/>
    <property type="match status" value="1"/>
</dbReference>
<gene>
    <name evidence="7" type="ORF">KVH43_08635</name>
</gene>
<dbReference type="InterPro" id="IPR000914">
    <property type="entry name" value="SBP_5_dom"/>
</dbReference>
<comment type="subcellular location">
    <subcellularLocation>
        <location evidence="1">Cell membrane</location>
        <topology evidence="1">Lipid-anchor</topology>
    </subcellularLocation>
</comment>
<dbReference type="Proteomes" id="UP000886818">
    <property type="component" value="Chromosome"/>
</dbReference>
<dbReference type="InterPro" id="IPR039424">
    <property type="entry name" value="SBP_5"/>
</dbReference>
<dbReference type="PROSITE" id="PS01040">
    <property type="entry name" value="SBP_BACTERIAL_5"/>
    <property type="match status" value="1"/>
</dbReference>
<dbReference type="PIRSF" id="PIRSF002741">
    <property type="entry name" value="MppA"/>
    <property type="match status" value="1"/>
</dbReference>
<dbReference type="InterPro" id="IPR030678">
    <property type="entry name" value="Peptide/Ni-bd"/>
</dbReference>
<dbReference type="Pfam" id="PF00496">
    <property type="entry name" value="SBP_bac_5"/>
    <property type="match status" value="1"/>
</dbReference>